<dbReference type="InterPro" id="IPR036097">
    <property type="entry name" value="HisK_dim/P_sf"/>
</dbReference>
<dbReference type="InterPro" id="IPR001789">
    <property type="entry name" value="Sig_transdc_resp-reg_receiver"/>
</dbReference>
<dbReference type="SUPFAM" id="SSF52172">
    <property type="entry name" value="CheY-like"/>
    <property type="match status" value="1"/>
</dbReference>
<reference evidence="15 16" key="1">
    <citation type="submission" date="2019-07" db="EMBL/GenBank/DDBJ databases">
        <title>Lentzea xizangensis sp. nov., isolated from Qinghai-Tibetan Plateau Soils.</title>
        <authorList>
            <person name="Huang J."/>
        </authorList>
    </citation>
    <scope>NUCLEOTIDE SEQUENCE [LARGE SCALE GENOMIC DNA]</scope>
    <source>
        <strain evidence="15 16">FXJ1.1311</strain>
    </source>
</reference>
<evidence type="ECO:0000256" key="5">
    <source>
        <dbReference type="ARBA" id="ARBA00022777"/>
    </source>
</evidence>
<keyword evidence="8" id="KW-0238">DNA-binding</keyword>
<dbReference type="Gene3D" id="1.10.287.130">
    <property type="match status" value="1"/>
</dbReference>
<dbReference type="InterPro" id="IPR046335">
    <property type="entry name" value="LacI/GalR-like_sensor"/>
</dbReference>
<dbReference type="InterPro" id="IPR003661">
    <property type="entry name" value="HisK_dim/P_dom"/>
</dbReference>
<dbReference type="Pfam" id="PF13377">
    <property type="entry name" value="Peripla_BP_3"/>
    <property type="match status" value="2"/>
</dbReference>
<dbReference type="GO" id="GO:0000155">
    <property type="term" value="F:phosphorelay sensor kinase activity"/>
    <property type="evidence" value="ECO:0007669"/>
    <property type="project" value="InterPro"/>
</dbReference>
<dbReference type="SMART" id="SM00388">
    <property type="entry name" value="HisKA"/>
    <property type="match status" value="1"/>
</dbReference>
<dbReference type="SMART" id="SM00448">
    <property type="entry name" value="REC"/>
    <property type="match status" value="1"/>
</dbReference>
<evidence type="ECO:0000256" key="7">
    <source>
        <dbReference type="ARBA" id="ARBA00023015"/>
    </source>
</evidence>
<dbReference type="OrthoDB" id="9799345at2"/>
<organism evidence="15 16">
    <name type="scientific">Lentzea tibetensis</name>
    <dbReference type="NCBI Taxonomy" id="2591470"/>
    <lineage>
        <taxon>Bacteria</taxon>
        <taxon>Bacillati</taxon>
        <taxon>Actinomycetota</taxon>
        <taxon>Actinomycetes</taxon>
        <taxon>Pseudonocardiales</taxon>
        <taxon>Pseudonocardiaceae</taxon>
        <taxon>Lentzea</taxon>
    </lineage>
</organism>
<evidence type="ECO:0000256" key="9">
    <source>
        <dbReference type="ARBA" id="ARBA00023163"/>
    </source>
</evidence>
<evidence type="ECO:0000256" key="11">
    <source>
        <dbReference type="SAM" id="Coils"/>
    </source>
</evidence>
<dbReference type="PANTHER" id="PTHR43065:SF42">
    <property type="entry name" value="TWO-COMPONENT SENSOR PPRA"/>
    <property type="match status" value="1"/>
</dbReference>
<evidence type="ECO:0000256" key="2">
    <source>
        <dbReference type="ARBA" id="ARBA00004236"/>
    </source>
</evidence>
<dbReference type="Gene3D" id="3.40.50.2300">
    <property type="match status" value="5"/>
</dbReference>
<keyword evidence="9" id="KW-0804">Transcription</keyword>
<dbReference type="SUPFAM" id="SSF55874">
    <property type="entry name" value="ATPase domain of HSP90 chaperone/DNA topoisomerase II/histidine kinase"/>
    <property type="match status" value="1"/>
</dbReference>
<keyword evidence="11" id="KW-0175">Coiled coil</keyword>
<dbReference type="EMBL" id="VOBR01000007">
    <property type="protein sequence ID" value="TWP51921.1"/>
    <property type="molecule type" value="Genomic_DNA"/>
</dbReference>
<dbReference type="EC" id="2.7.13.3" evidence="3"/>
<dbReference type="Pfam" id="PF00512">
    <property type="entry name" value="HisKA"/>
    <property type="match status" value="1"/>
</dbReference>
<evidence type="ECO:0000256" key="6">
    <source>
        <dbReference type="ARBA" id="ARBA00023012"/>
    </source>
</evidence>
<dbReference type="Pfam" id="PF02518">
    <property type="entry name" value="HATPase_c"/>
    <property type="match status" value="1"/>
</dbReference>
<feature type="modified residue" description="4-aspartylphosphate" evidence="10">
    <location>
        <position position="938"/>
    </location>
</feature>
<dbReference type="AlphaFoldDB" id="A0A563EWR8"/>
<feature type="region of interest" description="Disordered" evidence="12">
    <location>
        <begin position="862"/>
        <end position="884"/>
    </location>
</feature>
<dbReference type="CDD" id="cd00082">
    <property type="entry name" value="HisKA"/>
    <property type="match status" value="1"/>
</dbReference>
<sequence>MRPTIGMVTAGPLIELAGEQWRGASDGATANGCDFVCFVGNELGHPDRQKRRANAVYDLISPHRVDALIIWTTRVGQLVGEPAMREFARRFEPMPIVSVETTLADWPTILMDNRGGMENAVNHLIEVHGHQRIAFVRGPQSHAGAQERYYGYVDALTRHGIEVDPALVTMPGSWSWDPAGAADAVAKMLDVLDEPPHAIAAANDDYALGIVAALEDAGLRIPEDVAVVGYDNHTNVRTHDLGYVTPEREGPTSTVQRRVNIDAGTPAFTTVRAPFREMGVRAAELAVALVRGEATPEVETMKTELVVRRSCGCLPSGYKRSAPAHGALAMPKRLTADSVAKNLRLAIGTRSSLLPEGWAERLVSTFLIAGRDGNGGEFLGLLAECLRASARAGFEPEQWWPPLFDMHRFVSARIPDALALSDLWLRVQLMVAEAFERAGTFQYLLHERRDQTVREAGQRLIASRDVAELTDALVEELPRLGIPGCHVMTYEPNAEWARPMVSYEQSRLRRDTDSEPFRSDQLTPYPLNRPEPCSILAAPLFGVEEQLGFVLFEVGSETGWIYEAVQQQLSSALRGIRMLERERQAVAEAQEARQKLELAHSELEDRVRERTAALWEEITERERLETQLRHAQKMEAIGRLTGGIAHDFNNILTVISGNSEALLRRTAADDPRRPEIEDIRHAGERATNLTHQLLAFTRQQVLHPTQVDLNKTITKVRSMLSTLVGEDVELTLTLPETVSPVWADAGQLEQILFNLAANARDAMPDGGVLAIETDDVYLGEDHVGRIVGVRPDDYVVLRVVDTGTGMDESVQAQVFEPYFTTKPVGKGTGLGLATVFGIVQQSGGQIDLASSPGSGTTISIYLPRTRTSDGPSGQPARRASPRRGSETILLVEDDAQVRTLTKRLLEQAGYVVIEARNGREALKLATRHPEEIDVVVTDVVMPKMGGPELVAELRRIRPTLAVLYMSGYTTEEKLGDTAVLLTKPYTEDELLDQIRLLLDQTG</sequence>
<name>A0A563EWR8_9PSEU</name>
<dbReference type="Pfam" id="PF00072">
    <property type="entry name" value="Response_reg"/>
    <property type="match status" value="1"/>
</dbReference>
<dbReference type="InterPro" id="IPR028082">
    <property type="entry name" value="Peripla_BP_I"/>
</dbReference>
<feature type="domain" description="Response regulatory" evidence="14">
    <location>
        <begin position="887"/>
        <end position="998"/>
    </location>
</feature>
<evidence type="ECO:0000256" key="10">
    <source>
        <dbReference type="PROSITE-ProRule" id="PRU00169"/>
    </source>
</evidence>
<dbReference type="PROSITE" id="PS50109">
    <property type="entry name" value="HIS_KIN"/>
    <property type="match status" value="1"/>
</dbReference>
<comment type="catalytic activity">
    <reaction evidence="1">
        <text>ATP + protein L-histidine = ADP + protein N-phospho-L-histidine.</text>
        <dbReference type="EC" id="2.7.13.3"/>
    </reaction>
</comment>
<keyword evidence="5" id="KW-0808">Transferase</keyword>
<dbReference type="Proteomes" id="UP000316639">
    <property type="component" value="Unassembled WGS sequence"/>
</dbReference>
<evidence type="ECO:0000256" key="1">
    <source>
        <dbReference type="ARBA" id="ARBA00000085"/>
    </source>
</evidence>
<keyword evidence="16" id="KW-1185">Reference proteome</keyword>
<dbReference type="CDD" id="cd06267">
    <property type="entry name" value="PBP1_LacI_sugar_binding-like"/>
    <property type="match status" value="1"/>
</dbReference>
<dbReference type="InterPro" id="IPR011006">
    <property type="entry name" value="CheY-like_superfamily"/>
</dbReference>
<dbReference type="InterPro" id="IPR004358">
    <property type="entry name" value="Sig_transdc_His_kin-like_C"/>
</dbReference>
<keyword evidence="5" id="KW-0418">Kinase</keyword>
<feature type="domain" description="Histidine kinase" evidence="13">
    <location>
        <begin position="643"/>
        <end position="866"/>
    </location>
</feature>
<comment type="subcellular location">
    <subcellularLocation>
        <location evidence="2">Cell membrane</location>
    </subcellularLocation>
</comment>
<keyword evidence="7" id="KW-0805">Transcription regulation</keyword>
<evidence type="ECO:0000256" key="12">
    <source>
        <dbReference type="SAM" id="MobiDB-lite"/>
    </source>
</evidence>
<gene>
    <name evidence="15" type="ORF">FKR81_13865</name>
</gene>
<dbReference type="RefSeq" id="WP_146351825.1">
    <property type="nucleotide sequence ID" value="NZ_VOBR01000007.1"/>
</dbReference>
<dbReference type="PRINTS" id="PR00344">
    <property type="entry name" value="BCTRLSENSOR"/>
</dbReference>
<dbReference type="SUPFAM" id="SSF53822">
    <property type="entry name" value="Periplasmic binding protein-like I"/>
    <property type="match status" value="1"/>
</dbReference>
<dbReference type="PROSITE" id="PS50110">
    <property type="entry name" value="RESPONSE_REGULATORY"/>
    <property type="match status" value="1"/>
</dbReference>
<evidence type="ECO:0000256" key="8">
    <source>
        <dbReference type="ARBA" id="ARBA00023125"/>
    </source>
</evidence>
<keyword evidence="4 10" id="KW-0597">Phosphoprotein</keyword>
<protein>
    <recommendedName>
        <fullName evidence="3">histidine kinase</fullName>
        <ecNumber evidence="3">2.7.13.3</ecNumber>
    </recommendedName>
</protein>
<proteinExistence type="predicted"/>
<dbReference type="InterPro" id="IPR005467">
    <property type="entry name" value="His_kinase_dom"/>
</dbReference>
<dbReference type="SMART" id="SM00387">
    <property type="entry name" value="HATPase_c"/>
    <property type="match status" value="1"/>
</dbReference>
<evidence type="ECO:0000259" key="13">
    <source>
        <dbReference type="PROSITE" id="PS50109"/>
    </source>
</evidence>
<dbReference type="GO" id="GO:0005886">
    <property type="term" value="C:plasma membrane"/>
    <property type="evidence" value="ECO:0007669"/>
    <property type="project" value="UniProtKB-SubCell"/>
</dbReference>
<dbReference type="PANTHER" id="PTHR43065">
    <property type="entry name" value="SENSOR HISTIDINE KINASE"/>
    <property type="match status" value="1"/>
</dbReference>
<dbReference type="Gene3D" id="3.30.565.10">
    <property type="entry name" value="Histidine kinase-like ATPase, C-terminal domain"/>
    <property type="match status" value="1"/>
</dbReference>
<evidence type="ECO:0000313" key="16">
    <source>
        <dbReference type="Proteomes" id="UP000316639"/>
    </source>
</evidence>
<keyword evidence="6" id="KW-0902">Two-component regulatory system</keyword>
<evidence type="ECO:0000256" key="3">
    <source>
        <dbReference type="ARBA" id="ARBA00012438"/>
    </source>
</evidence>
<dbReference type="SUPFAM" id="SSF47384">
    <property type="entry name" value="Homodimeric domain of signal transducing histidine kinase"/>
    <property type="match status" value="1"/>
</dbReference>
<accession>A0A563EWR8</accession>
<dbReference type="InterPro" id="IPR003594">
    <property type="entry name" value="HATPase_dom"/>
</dbReference>
<comment type="caution">
    <text evidence="15">The sequence shown here is derived from an EMBL/GenBank/DDBJ whole genome shotgun (WGS) entry which is preliminary data.</text>
</comment>
<dbReference type="InterPro" id="IPR036890">
    <property type="entry name" value="HATPase_C_sf"/>
</dbReference>
<evidence type="ECO:0000259" key="14">
    <source>
        <dbReference type="PROSITE" id="PS50110"/>
    </source>
</evidence>
<dbReference type="GO" id="GO:0003677">
    <property type="term" value="F:DNA binding"/>
    <property type="evidence" value="ECO:0007669"/>
    <property type="project" value="UniProtKB-KW"/>
</dbReference>
<evidence type="ECO:0000256" key="4">
    <source>
        <dbReference type="ARBA" id="ARBA00022553"/>
    </source>
</evidence>
<evidence type="ECO:0000313" key="15">
    <source>
        <dbReference type="EMBL" id="TWP51921.1"/>
    </source>
</evidence>
<feature type="coiled-coil region" evidence="11">
    <location>
        <begin position="562"/>
        <end position="609"/>
    </location>
</feature>